<proteinExistence type="predicted"/>
<dbReference type="AlphaFoldDB" id="A0A5B7HX78"/>
<dbReference type="EMBL" id="VSRR010035945">
    <property type="protein sequence ID" value="MPC73034.1"/>
    <property type="molecule type" value="Genomic_DNA"/>
</dbReference>
<evidence type="ECO:0000313" key="2">
    <source>
        <dbReference type="Proteomes" id="UP000324222"/>
    </source>
</evidence>
<dbReference type="Proteomes" id="UP000324222">
    <property type="component" value="Unassembled WGS sequence"/>
</dbReference>
<keyword evidence="2" id="KW-1185">Reference proteome</keyword>
<comment type="caution">
    <text evidence="1">The sequence shown here is derived from an EMBL/GenBank/DDBJ whole genome shotgun (WGS) entry which is preliminary data.</text>
</comment>
<gene>
    <name evidence="1" type="ORF">E2C01_067350</name>
</gene>
<accession>A0A5B7HX78</accession>
<evidence type="ECO:0000313" key="1">
    <source>
        <dbReference type="EMBL" id="MPC73034.1"/>
    </source>
</evidence>
<name>A0A5B7HX78_PORTR</name>
<reference evidence="1 2" key="1">
    <citation type="submission" date="2019-05" db="EMBL/GenBank/DDBJ databases">
        <title>Another draft genome of Portunus trituberculatus and its Hox gene families provides insights of decapod evolution.</title>
        <authorList>
            <person name="Jeong J.-H."/>
            <person name="Song I."/>
            <person name="Kim S."/>
            <person name="Choi T."/>
            <person name="Kim D."/>
            <person name="Ryu S."/>
            <person name="Kim W."/>
        </authorList>
    </citation>
    <scope>NUCLEOTIDE SEQUENCE [LARGE SCALE GENOMIC DNA]</scope>
    <source>
        <tissue evidence="1">Muscle</tissue>
    </source>
</reference>
<sequence length="119" mass="12520">MILDLLSQTVGGRWVRLGVGCSAEGGLATVDEDDKPPLKETSVAFYSLVPSLPATRECKAKPPPFISGPSACCRDARNPNPIAGTPPGEPSCACMRMIKRDPGGQCKNVTCQARSPFAC</sequence>
<organism evidence="1 2">
    <name type="scientific">Portunus trituberculatus</name>
    <name type="common">Swimming crab</name>
    <name type="synonym">Neptunus trituberculatus</name>
    <dbReference type="NCBI Taxonomy" id="210409"/>
    <lineage>
        <taxon>Eukaryota</taxon>
        <taxon>Metazoa</taxon>
        <taxon>Ecdysozoa</taxon>
        <taxon>Arthropoda</taxon>
        <taxon>Crustacea</taxon>
        <taxon>Multicrustacea</taxon>
        <taxon>Malacostraca</taxon>
        <taxon>Eumalacostraca</taxon>
        <taxon>Eucarida</taxon>
        <taxon>Decapoda</taxon>
        <taxon>Pleocyemata</taxon>
        <taxon>Brachyura</taxon>
        <taxon>Eubrachyura</taxon>
        <taxon>Portunoidea</taxon>
        <taxon>Portunidae</taxon>
        <taxon>Portuninae</taxon>
        <taxon>Portunus</taxon>
    </lineage>
</organism>
<protein>
    <submittedName>
        <fullName evidence="1">Uncharacterized protein</fullName>
    </submittedName>
</protein>